<keyword evidence="2" id="KW-1185">Reference proteome</keyword>
<organism evidence="1 2">
    <name type="scientific">Populus trichocarpa</name>
    <name type="common">Western balsam poplar</name>
    <name type="synonym">Populus balsamifera subsp. trichocarpa</name>
    <dbReference type="NCBI Taxonomy" id="3694"/>
    <lineage>
        <taxon>Eukaryota</taxon>
        <taxon>Viridiplantae</taxon>
        <taxon>Streptophyta</taxon>
        <taxon>Embryophyta</taxon>
        <taxon>Tracheophyta</taxon>
        <taxon>Spermatophyta</taxon>
        <taxon>Magnoliopsida</taxon>
        <taxon>eudicotyledons</taxon>
        <taxon>Gunneridae</taxon>
        <taxon>Pentapetalae</taxon>
        <taxon>rosids</taxon>
        <taxon>fabids</taxon>
        <taxon>Malpighiales</taxon>
        <taxon>Salicaceae</taxon>
        <taxon>Saliceae</taxon>
        <taxon>Populus</taxon>
    </lineage>
</organism>
<name>A0A2K1YMB6_POPTR</name>
<evidence type="ECO:0000313" key="1">
    <source>
        <dbReference type="EMBL" id="PNT14173.1"/>
    </source>
</evidence>
<evidence type="ECO:0000313" key="2">
    <source>
        <dbReference type="Proteomes" id="UP000006729"/>
    </source>
</evidence>
<sequence>MSANFSSFSHHQTQILTYHQRAPSKEDPISVLPYSCKSHMTNLGPNLSLVFHLIFVQIIDHAAIAVTGYMQTE</sequence>
<reference evidence="1 2" key="1">
    <citation type="journal article" date="2006" name="Science">
        <title>The genome of black cottonwood, Populus trichocarpa (Torr. &amp; Gray).</title>
        <authorList>
            <person name="Tuskan G.A."/>
            <person name="Difazio S."/>
            <person name="Jansson S."/>
            <person name="Bohlmann J."/>
            <person name="Grigoriev I."/>
            <person name="Hellsten U."/>
            <person name="Putnam N."/>
            <person name="Ralph S."/>
            <person name="Rombauts S."/>
            <person name="Salamov A."/>
            <person name="Schein J."/>
            <person name="Sterck L."/>
            <person name="Aerts A."/>
            <person name="Bhalerao R.R."/>
            <person name="Bhalerao R.P."/>
            <person name="Blaudez D."/>
            <person name="Boerjan W."/>
            <person name="Brun A."/>
            <person name="Brunner A."/>
            <person name="Busov V."/>
            <person name="Campbell M."/>
            <person name="Carlson J."/>
            <person name="Chalot M."/>
            <person name="Chapman J."/>
            <person name="Chen G.L."/>
            <person name="Cooper D."/>
            <person name="Coutinho P.M."/>
            <person name="Couturier J."/>
            <person name="Covert S."/>
            <person name="Cronk Q."/>
            <person name="Cunningham R."/>
            <person name="Davis J."/>
            <person name="Degroeve S."/>
            <person name="Dejardin A."/>
            <person name="Depamphilis C."/>
            <person name="Detter J."/>
            <person name="Dirks B."/>
            <person name="Dubchak I."/>
            <person name="Duplessis S."/>
            <person name="Ehlting J."/>
            <person name="Ellis B."/>
            <person name="Gendler K."/>
            <person name="Goodstein D."/>
            <person name="Gribskov M."/>
            <person name="Grimwood J."/>
            <person name="Groover A."/>
            <person name="Gunter L."/>
            <person name="Hamberger B."/>
            <person name="Heinze B."/>
            <person name="Helariutta Y."/>
            <person name="Henrissat B."/>
            <person name="Holligan D."/>
            <person name="Holt R."/>
            <person name="Huang W."/>
            <person name="Islam-Faridi N."/>
            <person name="Jones S."/>
            <person name="Jones-Rhoades M."/>
            <person name="Jorgensen R."/>
            <person name="Joshi C."/>
            <person name="Kangasjarvi J."/>
            <person name="Karlsson J."/>
            <person name="Kelleher C."/>
            <person name="Kirkpatrick R."/>
            <person name="Kirst M."/>
            <person name="Kohler A."/>
            <person name="Kalluri U."/>
            <person name="Larimer F."/>
            <person name="Leebens-Mack J."/>
            <person name="Leple J.C."/>
            <person name="Locascio P."/>
            <person name="Lou Y."/>
            <person name="Lucas S."/>
            <person name="Martin F."/>
            <person name="Montanini B."/>
            <person name="Napoli C."/>
            <person name="Nelson D.R."/>
            <person name="Nelson C."/>
            <person name="Nieminen K."/>
            <person name="Nilsson O."/>
            <person name="Pereda V."/>
            <person name="Peter G."/>
            <person name="Philippe R."/>
            <person name="Pilate G."/>
            <person name="Poliakov A."/>
            <person name="Razumovskaya J."/>
            <person name="Richardson P."/>
            <person name="Rinaldi C."/>
            <person name="Ritland K."/>
            <person name="Rouze P."/>
            <person name="Ryaboy D."/>
            <person name="Schmutz J."/>
            <person name="Schrader J."/>
            <person name="Segerman B."/>
            <person name="Shin H."/>
            <person name="Siddiqui A."/>
            <person name="Sterky F."/>
            <person name="Terry A."/>
            <person name="Tsai C.J."/>
            <person name="Uberbacher E."/>
            <person name="Unneberg P."/>
            <person name="Vahala J."/>
            <person name="Wall K."/>
            <person name="Wessler S."/>
            <person name="Yang G."/>
            <person name="Yin T."/>
            <person name="Douglas C."/>
            <person name="Marra M."/>
            <person name="Sandberg G."/>
            <person name="Van de Peer Y."/>
            <person name="Rokhsar D."/>
        </authorList>
    </citation>
    <scope>NUCLEOTIDE SEQUENCE [LARGE SCALE GENOMIC DNA]</scope>
    <source>
        <strain evidence="2">cv. Nisqually</strain>
    </source>
</reference>
<dbReference type="Proteomes" id="UP000006729">
    <property type="component" value="Chromosome 10"/>
</dbReference>
<proteinExistence type="predicted"/>
<dbReference type="EMBL" id="CM009299">
    <property type="protein sequence ID" value="PNT14173.1"/>
    <property type="molecule type" value="Genomic_DNA"/>
</dbReference>
<gene>
    <name evidence="1" type="ORF">POPTR_010G014900</name>
</gene>
<dbReference type="InParanoid" id="A0A2K1YMB6"/>
<accession>A0A2K1YMB6</accession>
<dbReference type="AlphaFoldDB" id="A0A2K1YMB6"/>
<protein>
    <submittedName>
        <fullName evidence="1">Uncharacterized protein</fullName>
    </submittedName>
</protein>